<reference evidence="2 3" key="1">
    <citation type="submission" date="2017-07" db="EMBL/GenBank/DDBJ databases">
        <title>Amycolatopsis thailandensis Genome sequencing and assembly.</title>
        <authorList>
            <person name="Kaur N."/>
            <person name="Mayilraj S."/>
        </authorList>
    </citation>
    <scope>NUCLEOTIDE SEQUENCE [LARGE SCALE GENOMIC DNA]</scope>
    <source>
        <strain evidence="2 3">JCM 16380</strain>
    </source>
</reference>
<dbReference type="Proteomes" id="UP000215223">
    <property type="component" value="Unassembled WGS sequence"/>
</dbReference>
<feature type="transmembrane region" description="Helical" evidence="1">
    <location>
        <begin position="49"/>
        <end position="71"/>
    </location>
</feature>
<keyword evidence="1" id="KW-0812">Transmembrane</keyword>
<dbReference type="EMBL" id="NMQT01000022">
    <property type="protein sequence ID" value="OXM57628.1"/>
    <property type="molecule type" value="Genomic_DNA"/>
</dbReference>
<organism evidence="2 3">
    <name type="scientific">Amycolatopsis thailandensis</name>
    <dbReference type="NCBI Taxonomy" id="589330"/>
    <lineage>
        <taxon>Bacteria</taxon>
        <taxon>Bacillati</taxon>
        <taxon>Actinomycetota</taxon>
        <taxon>Actinomycetes</taxon>
        <taxon>Pseudonocardiales</taxon>
        <taxon>Pseudonocardiaceae</taxon>
        <taxon>Amycolatopsis</taxon>
    </lineage>
</organism>
<evidence type="ECO:0008006" key="4">
    <source>
        <dbReference type="Google" id="ProtNLM"/>
    </source>
</evidence>
<proteinExistence type="predicted"/>
<sequence length="184" mass="19290">MTVQGRSPVRHGSAKDRAEQVFGPRTAKRVATFGDGMSYVEAGFWAQSFAWLVDFVVFVLGVGVGVIVLALVDLSVNLDNGVIALAVLAILFVVPLLYGLCFGNGRALGAVLTGTRLTRVADGGRIGKKAPWAMLIRTVLMPLLLVAVLAAAFTGGGTAPGGSLVRVSVDVRATRRLREAGITR</sequence>
<dbReference type="AlphaFoldDB" id="A0A229SFC6"/>
<accession>A0A229SFC6</accession>
<gene>
    <name evidence="2" type="ORF">CFP71_07380</name>
</gene>
<dbReference type="RefSeq" id="WP_093933069.1">
    <property type="nucleotide sequence ID" value="NZ_NMQT01000022.1"/>
</dbReference>
<evidence type="ECO:0000313" key="3">
    <source>
        <dbReference type="Proteomes" id="UP000215223"/>
    </source>
</evidence>
<name>A0A229SFC6_9PSEU</name>
<keyword evidence="1" id="KW-0472">Membrane</keyword>
<dbReference type="OrthoDB" id="4951023at2"/>
<evidence type="ECO:0000256" key="1">
    <source>
        <dbReference type="SAM" id="Phobius"/>
    </source>
</evidence>
<protein>
    <recommendedName>
        <fullName evidence="4">RDD family protein</fullName>
    </recommendedName>
</protein>
<evidence type="ECO:0000313" key="2">
    <source>
        <dbReference type="EMBL" id="OXM57628.1"/>
    </source>
</evidence>
<feature type="transmembrane region" description="Helical" evidence="1">
    <location>
        <begin position="134"/>
        <end position="153"/>
    </location>
</feature>
<comment type="caution">
    <text evidence="2">The sequence shown here is derived from an EMBL/GenBank/DDBJ whole genome shotgun (WGS) entry which is preliminary data.</text>
</comment>
<feature type="transmembrane region" description="Helical" evidence="1">
    <location>
        <begin position="83"/>
        <end position="102"/>
    </location>
</feature>
<keyword evidence="1" id="KW-1133">Transmembrane helix</keyword>
<keyword evidence="3" id="KW-1185">Reference proteome</keyword>